<name>A0A9N9E0Y9_9GLOM</name>
<dbReference type="InterPro" id="IPR056737">
    <property type="entry name" value="Beta-prop_ATRN-MKLN-like"/>
</dbReference>
<comment type="caution">
    <text evidence="4">The sequence shown here is derived from an EMBL/GenBank/DDBJ whole genome shotgun (WGS) entry which is preliminary data.</text>
</comment>
<dbReference type="PANTHER" id="PTHR46093">
    <property type="entry name" value="ACYL-COA-BINDING DOMAIN-CONTAINING PROTEIN 5"/>
    <property type="match status" value="1"/>
</dbReference>
<keyword evidence="1" id="KW-0880">Kelch repeat</keyword>
<dbReference type="EMBL" id="CAJVPI010003200">
    <property type="protein sequence ID" value="CAG8655558.1"/>
    <property type="molecule type" value="Genomic_DNA"/>
</dbReference>
<feature type="domain" description="Attractin/MKLN-like beta-propeller" evidence="3">
    <location>
        <begin position="1"/>
        <end position="226"/>
    </location>
</feature>
<dbReference type="PANTHER" id="PTHR46093:SF18">
    <property type="entry name" value="FIBRONECTIN TYPE-III DOMAIN-CONTAINING PROTEIN"/>
    <property type="match status" value="1"/>
</dbReference>
<proteinExistence type="predicted"/>
<evidence type="ECO:0000259" key="3">
    <source>
        <dbReference type="Pfam" id="PF24981"/>
    </source>
</evidence>
<evidence type="ECO:0000256" key="2">
    <source>
        <dbReference type="ARBA" id="ARBA00022737"/>
    </source>
</evidence>
<evidence type="ECO:0000313" key="4">
    <source>
        <dbReference type="EMBL" id="CAG8655558.1"/>
    </source>
</evidence>
<evidence type="ECO:0000256" key="1">
    <source>
        <dbReference type="ARBA" id="ARBA00022441"/>
    </source>
</evidence>
<organism evidence="4 5">
    <name type="scientific">Paraglomus brasilianum</name>
    <dbReference type="NCBI Taxonomy" id="144538"/>
    <lineage>
        <taxon>Eukaryota</taxon>
        <taxon>Fungi</taxon>
        <taxon>Fungi incertae sedis</taxon>
        <taxon>Mucoromycota</taxon>
        <taxon>Glomeromycotina</taxon>
        <taxon>Glomeromycetes</taxon>
        <taxon>Paraglomerales</taxon>
        <taxon>Paraglomeraceae</taxon>
        <taxon>Paraglomus</taxon>
    </lineage>
</organism>
<protein>
    <submittedName>
        <fullName evidence="4">11519_t:CDS:1</fullName>
    </submittedName>
</protein>
<evidence type="ECO:0000313" key="5">
    <source>
        <dbReference type="Proteomes" id="UP000789739"/>
    </source>
</evidence>
<dbReference type="InterPro" id="IPR015915">
    <property type="entry name" value="Kelch-typ_b-propeller"/>
</dbReference>
<dbReference type="Pfam" id="PF24981">
    <property type="entry name" value="Beta-prop_ATRN-LZTR1"/>
    <property type="match status" value="1"/>
</dbReference>
<dbReference type="AlphaFoldDB" id="A0A9N9E0Y9"/>
<sequence>MVIFGGVTSSSIDIFTNPAASNDVVVWNLADGQWYRPSITAVAGSTIPVPQKFVPCVGFSTGQMFVLMANTTDQTNVAENIAVLDVTRWNWRETTTLSPPSDFRIGVTLTAVNGELYRFAGRAIDSKGNQAQAIDNLLYSLNSKTLFWTSHANGPSLAYHTACYLSKFDTIAVFGGQTTDFQPQDVFITYSVSQGVWNQLDQSVSSKPSARLGHTAVCKADRMIVF</sequence>
<dbReference type="OrthoDB" id="2449297at2759"/>
<dbReference type="SUPFAM" id="SSF117281">
    <property type="entry name" value="Kelch motif"/>
    <property type="match status" value="1"/>
</dbReference>
<dbReference type="Gene3D" id="2.120.10.80">
    <property type="entry name" value="Kelch-type beta propeller"/>
    <property type="match status" value="1"/>
</dbReference>
<dbReference type="Proteomes" id="UP000789739">
    <property type="component" value="Unassembled WGS sequence"/>
</dbReference>
<keyword evidence="5" id="KW-1185">Reference proteome</keyword>
<gene>
    <name evidence="4" type="ORF">PBRASI_LOCUS10495</name>
</gene>
<keyword evidence="2" id="KW-0677">Repeat</keyword>
<accession>A0A9N9E0Y9</accession>
<reference evidence="4" key="1">
    <citation type="submission" date="2021-06" db="EMBL/GenBank/DDBJ databases">
        <authorList>
            <person name="Kallberg Y."/>
            <person name="Tangrot J."/>
            <person name="Rosling A."/>
        </authorList>
    </citation>
    <scope>NUCLEOTIDE SEQUENCE</scope>
    <source>
        <strain evidence="4">BR232B</strain>
    </source>
</reference>
<feature type="non-terminal residue" evidence="4">
    <location>
        <position position="1"/>
    </location>
</feature>